<dbReference type="Pfam" id="PF13514">
    <property type="entry name" value="AAA_27"/>
    <property type="match status" value="1"/>
</dbReference>
<organism evidence="3 4">
    <name type="scientific">Planctopirus hydrillae</name>
    <dbReference type="NCBI Taxonomy" id="1841610"/>
    <lineage>
        <taxon>Bacteria</taxon>
        <taxon>Pseudomonadati</taxon>
        <taxon>Planctomycetota</taxon>
        <taxon>Planctomycetia</taxon>
        <taxon>Planctomycetales</taxon>
        <taxon>Planctomycetaceae</taxon>
        <taxon>Planctopirus</taxon>
    </lineage>
</organism>
<feature type="domain" description="YhaN AAA" evidence="2">
    <location>
        <begin position="1"/>
        <end position="206"/>
    </location>
</feature>
<feature type="coiled-coil region" evidence="1">
    <location>
        <begin position="213"/>
        <end position="240"/>
    </location>
</feature>
<dbReference type="STRING" id="1841610.A6X21_23010"/>
<dbReference type="InterPro" id="IPR027417">
    <property type="entry name" value="P-loop_NTPase"/>
</dbReference>
<reference evidence="3 4" key="1">
    <citation type="submission" date="2016-05" db="EMBL/GenBank/DDBJ databases">
        <title>Genomic and physiological characterization of Planctopirus sp. isolated from fresh water lake.</title>
        <authorList>
            <person name="Subhash Y."/>
            <person name="Ramana C."/>
        </authorList>
    </citation>
    <scope>NUCLEOTIDE SEQUENCE [LARGE SCALE GENOMIC DNA]</scope>
    <source>
        <strain evidence="3 4">JC280</strain>
    </source>
</reference>
<dbReference type="AlphaFoldDB" id="A0A1C3ECT4"/>
<dbReference type="Gene3D" id="3.40.50.300">
    <property type="entry name" value="P-loop containing nucleotide triphosphate hydrolases"/>
    <property type="match status" value="2"/>
</dbReference>
<evidence type="ECO:0000313" key="4">
    <source>
        <dbReference type="Proteomes" id="UP000094828"/>
    </source>
</evidence>
<feature type="coiled-coil region" evidence="1">
    <location>
        <begin position="961"/>
        <end position="1018"/>
    </location>
</feature>
<evidence type="ECO:0000259" key="2">
    <source>
        <dbReference type="Pfam" id="PF13514"/>
    </source>
</evidence>
<keyword evidence="4" id="KW-1185">Reference proteome</keyword>
<evidence type="ECO:0000313" key="3">
    <source>
        <dbReference type="EMBL" id="ODA31062.1"/>
    </source>
</evidence>
<dbReference type="Proteomes" id="UP000094828">
    <property type="component" value="Unassembled WGS sequence"/>
</dbReference>
<name>A0A1C3ECT4_9PLAN</name>
<dbReference type="InterPro" id="IPR038734">
    <property type="entry name" value="YhaN_AAA"/>
</dbReference>
<dbReference type="RefSeq" id="WP_068848016.1">
    <property type="nucleotide sequence ID" value="NZ_LYDR01000093.1"/>
</dbReference>
<dbReference type="PANTHER" id="PTHR41259:SF1">
    <property type="entry name" value="DOUBLE-STRAND BREAK REPAIR RAD50 ATPASE, PUTATIVE-RELATED"/>
    <property type="match status" value="1"/>
</dbReference>
<protein>
    <recommendedName>
        <fullName evidence="2">YhaN AAA domain-containing protein</fullName>
    </recommendedName>
</protein>
<gene>
    <name evidence="3" type="ORF">A6X21_23010</name>
</gene>
<feature type="coiled-coil region" evidence="1">
    <location>
        <begin position="789"/>
        <end position="816"/>
    </location>
</feature>
<feature type="coiled-coil region" evidence="1">
    <location>
        <begin position="873"/>
        <end position="904"/>
    </location>
</feature>
<dbReference type="SUPFAM" id="SSF52540">
    <property type="entry name" value="P-loop containing nucleoside triphosphate hydrolases"/>
    <property type="match status" value="1"/>
</dbReference>
<keyword evidence="1" id="KW-0175">Coiled coil</keyword>
<proteinExistence type="predicted"/>
<sequence length="1185" mass="135396">MRIASLHLENVGPFHKTTWTLNPSRGFQLFIGPNEAGKSTALRALADALYGFPHTLPDGESFQPYRDRRVGLSLISDDGQQLRFLRRKATKQALRGLDDKTVVDEAELSRWLQQVDRPRFEQFFGLDHARLVQGGNELLNSKGDIGTILFAGSQLQGAPQILEALSQEAASLFAPRAQNPPINSQIRQHADLMARVNQLMVKPQAWRDVQTEFDQASATKDRLQAQLKELEKRVSHLARLNAACTPARQLRQIRQQLQSYAELPMLDEEFFEQVETVRQKIFSTAHEQRVKLDELQQLKATLDQWPPVESIWLEHETTIRQLVETRGSIQKARKDTPKVQKELLLAKARQQAILDQWKWAPADQSASIPRKLRKELEALQAEWLVLSERKKALTDRAQSLARTTARIASEPVDRREALRQELAKTQAELQTATSLLEADQKIRTLRINQTTLERNVAQAWQKLEPQTLMTQWAEAHTLSNQIALLSSTNIPPHDVIEQFREEIDTWHQQVLSAVAALEKAQLEQSHAIEERQRLRTLILQTTPEDLAAARSERDQLWAKFQQLLESEPRLDQQPLVEHSQLMQQSIQQADQLADALFKQATNVYRDQELALRTEQLSTSIQRLKDQLTAQKLLESQALKRWENLWSSTGISPKSPREMLAWSRMAHELIELGEKLATINDELTAHDQQCEIFCRKFDTSQSTKAESPELQSLPTIHARLKIDEQNLLEKIRAADLLALDRQRLNDDQTAYQRDLEALQSTSEEWEHRWNAAILSTGWGESTTPDELAELLEQFQLLEQTQNSIQTLEERLSGMAQDESTFQEQIFAFVRTSIPAESENLIATFPPFELSQAIETRQNSARVQQAQYQQQQATIKRLTAAVGELGDELELAQEQLNQALRQARIEEPTGLTALREKCRLRRKLIDDAVHHELELARQCGTNSVEELIQQALEVDPATLPPEIESLEREISSLREQLGQATARLEAARLALAGMSGESKAAELNEEASDLRRLMIQDSREYLRLVTAAELLRSAIKTYREQHQGPVFALAASIFTRMTGGVFEGLQIDAEDGSQELLVRCHDGRTLRVTELSTGTADQLFLAIRLAWIEEYLHQHTPFPLVLDDVLVQFDDERTRYALQVLGELSRRTQILCFTHHEHLKELVEQTLDPDQYEIHSLQRLRTPPFKN</sequence>
<accession>A0A1C3ECT4</accession>
<dbReference type="PANTHER" id="PTHR41259">
    <property type="entry name" value="DOUBLE-STRAND BREAK REPAIR RAD50 ATPASE, PUTATIVE-RELATED"/>
    <property type="match status" value="1"/>
</dbReference>
<comment type="caution">
    <text evidence="3">The sequence shown here is derived from an EMBL/GenBank/DDBJ whole genome shotgun (WGS) entry which is preliminary data.</text>
</comment>
<dbReference type="EMBL" id="LYDR01000093">
    <property type="protein sequence ID" value="ODA31062.1"/>
    <property type="molecule type" value="Genomic_DNA"/>
</dbReference>
<evidence type="ECO:0000256" key="1">
    <source>
        <dbReference type="SAM" id="Coils"/>
    </source>
</evidence>